<dbReference type="PROSITE" id="PS50983">
    <property type="entry name" value="FE_B12_PBP"/>
    <property type="match status" value="1"/>
</dbReference>
<dbReference type="Proteomes" id="UP000000557">
    <property type="component" value="Chromosome"/>
</dbReference>
<evidence type="ECO:0000256" key="1">
    <source>
        <dbReference type="ARBA" id="ARBA00008814"/>
    </source>
</evidence>
<dbReference type="HOGENOM" id="CLU_038034_6_0_3"/>
<dbReference type="SUPFAM" id="SSF53807">
    <property type="entry name" value="Helical backbone' metal receptor"/>
    <property type="match status" value="1"/>
</dbReference>
<dbReference type="eggNOG" id="COG4558">
    <property type="taxonomic scope" value="Bacteria"/>
</dbReference>
<dbReference type="Pfam" id="PF01497">
    <property type="entry name" value="Peripla_BP_2"/>
    <property type="match status" value="1"/>
</dbReference>
<feature type="chain" id="PRO_5004290553" evidence="2">
    <location>
        <begin position="27"/>
        <end position="296"/>
    </location>
</feature>
<dbReference type="EnsemblBacteria" id="BAC88521">
    <property type="protein sequence ID" value="BAC88521"/>
    <property type="gene ID" value="BAC88521"/>
</dbReference>
<dbReference type="InParanoid" id="Q7NN34"/>
<protein>
    <submittedName>
        <fullName evidence="4">Hemin-binding periplasmic protein</fullName>
    </submittedName>
</protein>
<dbReference type="AlphaFoldDB" id="Q7NN34"/>
<keyword evidence="2" id="KW-0732">Signal</keyword>
<dbReference type="KEGG" id="gvi:gll0580"/>
<name>Q7NN34_GLOVI</name>
<keyword evidence="5" id="KW-1185">Reference proteome</keyword>
<reference evidence="4 5" key="1">
    <citation type="journal article" date="2003" name="DNA Res.">
        <title>Complete genome structure of Gloeobacter violaceus PCC 7421, a cyanobacterium that lacks thylakoids.</title>
        <authorList>
            <person name="Nakamura Y."/>
            <person name="Kaneko T."/>
            <person name="Sato S."/>
            <person name="Mimuro M."/>
            <person name="Miyashita H."/>
            <person name="Tsuchiya T."/>
            <person name="Sasamoto S."/>
            <person name="Watanabe A."/>
            <person name="Kawashima K."/>
            <person name="Kishida Y."/>
            <person name="Kiyokawa C."/>
            <person name="Kohara M."/>
            <person name="Matsumoto M."/>
            <person name="Matsuno A."/>
            <person name="Nakazaki N."/>
            <person name="Shimpo S."/>
            <person name="Takeuchi C."/>
            <person name="Yamada M."/>
            <person name="Tabata S."/>
        </authorList>
    </citation>
    <scope>NUCLEOTIDE SEQUENCE [LARGE SCALE GENOMIC DNA]</scope>
    <source>
        <strain evidence="5">ATCC 29082 / PCC 7421</strain>
    </source>
</reference>
<dbReference type="CDD" id="cd01149">
    <property type="entry name" value="HutB"/>
    <property type="match status" value="1"/>
</dbReference>
<accession>Q7NN34</accession>
<dbReference type="InterPro" id="IPR002491">
    <property type="entry name" value="ABC_transptr_periplasmic_BD"/>
</dbReference>
<evidence type="ECO:0000313" key="5">
    <source>
        <dbReference type="Proteomes" id="UP000000557"/>
    </source>
</evidence>
<dbReference type="OrthoDB" id="418958at2"/>
<comment type="similarity">
    <text evidence="1">Belongs to the bacterial solute-binding protein 8 family.</text>
</comment>
<dbReference type="RefSeq" id="WP_011140583.1">
    <property type="nucleotide sequence ID" value="NC_005125.1"/>
</dbReference>
<dbReference type="PANTHER" id="PTHR30535">
    <property type="entry name" value="VITAMIN B12-BINDING PROTEIN"/>
    <property type="match status" value="1"/>
</dbReference>
<organism evidence="4 5">
    <name type="scientific">Gloeobacter violaceus (strain ATCC 29082 / PCC 7421)</name>
    <dbReference type="NCBI Taxonomy" id="251221"/>
    <lineage>
        <taxon>Bacteria</taxon>
        <taxon>Bacillati</taxon>
        <taxon>Cyanobacteriota</taxon>
        <taxon>Cyanophyceae</taxon>
        <taxon>Gloeobacterales</taxon>
        <taxon>Gloeobacteraceae</taxon>
        <taxon>Gloeobacter</taxon>
    </lineage>
</organism>
<evidence type="ECO:0000256" key="2">
    <source>
        <dbReference type="SAM" id="SignalP"/>
    </source>
</evidence>
<sequence length="296" mass="30077">MGKMPAWKGLSFALLALLAVVCAGRAAEKPSASRIVALGGSITEIVYALDAGAQLVGVDASSTYPAAAARLPQVGYQRQVSAEGVLSLKPTLILATEEAGPPAALDQLKAAGVKLAVVPSSEHTPAGVEAKIRAVAKAVGRTERGEALVAGLRKDLAAARGEVARQRVRPRVLFLYARGANTLMVAGQDNAADAMLNLAGATNAVDGYEGYKPLTAEAAVAAAPDVVLVPAAGLASVGGIDGLAQLPGLALTPALKNKRVVAMDDLYLLGFGPRLAQAVRDLSRQLRSPAPAGAKV</sequence>
<dbReference type="PATRIC" id="fig|251221.4.peg.588"/>
<evidence type="ECO:0000313" key="4">
    <source>
        <dbReference type="EMBL" id="BAC88521.1"/>
    </source>
</evidence>
<reference evidence="4 5" key="2">
    <citation type="journal article" date="2003" name="DNA Res.">
        <title>Complete genome structure of Gloeobacter violaceus PCC 7421, a cyanobacterium that lacks thylakoids (supplement).</title>
        <authorList>
            <person name="Nakamura Y."/>
            <person name="Kaneko T."/>
            <person name="Sato S."/>
            <person name="Mimuro M."/>
            <person name="Miyashita H."/>
            <person name="Tsuchiya T."/>
            <person name="Sasamoto S."/>
            <person name="Watanabe A."/>
            <person name="Kawashima K."/>
            <person name="Kishida Y."/>
            <person name="Kiyokawa C."/>
            <person name="Kohara M."/>
            <person name="Matsumoto M."/>
            <person name="Matsuno A."/>
            <person name="Nakazaki N."/>
            <person name="Shimpo S."/>
            <person name="Takeuchi C."/>
            <person name="Yamada M."/>
            <person name="Tabata S."/>
        </authorList>
    </citation>
    <scope>NUCLEOTIDE SEQUENCE [LARGE SCALE GENOMIC DNA]</scope>
    <source>
        <strain evidence="5">ATCC 29082 / PCC 7421</strain>
    </source>
</reference>
<feature type="signal peptide" evidence="2">
    <location>
        <begin position="1"/>
        <end position="26"/>
    </location>
</feature>
<evidence type="ECO:0000259" key="3">
    <source>
        <dbReference type="PROSITE" id="PS50983"/>
    </source>
</evidence>
<proteinExistence type="inferred from homology"/>
<gene>
    <name evidence="4" type="ordered locus">gll0580</name>
</gene>
<feature type="domain" description="Fe/B12 periplasmic-binding" evidence="3">
    <location>
        <begin position="34"/>
        <end position="290"/>
    </location>
</feature>
<dbReference type="EMBL" id="BA000045">
    <property type="protein sequence ID" value="BAC88521.1"/>
    <property type="molecule type" value="Genomic_DNA"/>
</dbReference>
<dbReference type="STRING" id="251221.gene:10758053"/>
<dbReference type="Gene3D" id="3.40.50.1980">
    <property type="entry name" value="Nitrogenase molybdenum iron protein domain"/>
    <property type="match status" value="2"/>
</dbReference>
<dbReference type="PANTHER" id="PTHR30535:SF4">
    <property type="entry name" value="HEMIN-BINDING PERIPLASMIC PROTEIN HMUT"/>
    <property type="match status" value="1"/>
</dbReference>
<dbReference type="InterPro" id="IPR050902">
    <property type="entry name" value="ABC_Transporter_SBP"/>
</dbReference>